<dbReference type="Proteomes" id="UP001500751">
    <property type="component" value="Unassembled WGS sequence"/>
</dbReference>
<protein>
    <submittedName>
        <fullName evidence="1">Uncharacterized protein</fullName>
    </submittedName>
</protein>
<comment type="caution">
    <text evidence="1">The sequence shown here is derived from an EMBL/GenBank/DDBJ whole genome shotgun (WGS) entry which is preliminary data.</text>
</comment>
<evidence type="ECO:0000313" key="1">
    <source>
        <dbReference type="EMBL" id="GAA2054725.1"/>
    </source>
</evidence>
<sequence length="96" mass="9596">MGASTLRTTLAAIDNAEAVEVGELAGAGAGAIEASPVGAGAAEVARRELSEADVVGVVRGEIDELRRAAGVFEKSGRDDRGAELRAAAGMLAGFLE</sequence>
<name>A0ABN2V7S0_9ACTN</name>
<reference evidence="1 2" key="1">
    <citation type="journal article" date="2019" name="Int. J. Syst. Evol. Microbiol.">
        <title>The Global Catalogue of Microorganisms (GCM) 10K type strain sequencing project: providing services to taxonomists for standard genome sequencing and annotation.</title>
        <authorList>
            <consortium name="The Broad Institute Genomics Platform"/>
            <consortium name="The Broad Institute Genome Sequencing Center for Infectious Disease"/>
            <person name="Wu L."/>
            <person name="Ma J."/>
        </authorList>
    </citation>
    <scope>NUCLEOTIDE SEQUENCE [LARGE SCALE GENOMIC DNA]</scope>
    <source>
        <strain evidence="1 2">JCM 16014</strain>
    </source>
</reference>
<dbReference type="EMBL" id="BAAAQN010000059">
    <property type="protein sequence ID" value="GAA2054725.1"/>
    <property type="molecule type" value="Genomic_DNA"/>
</dbReference>
<gene>
    <name evidence="1" type="ORF">GCM10009839_73790</name>
</gene>
<dbReference type="InterPro" id="IPR042184">
    <property type="entry name" value="YqeY/Aim41_N"/>
</dbReference>
<keyword evidence="2" id="KW-1185">Reference proteome</keyword>
<proteinExistence type="predicted"/>
<accession>A0ABN2V7S0</accession>
<dbReference type="Gene3D" id="1.10.1510.10">
    <property type="entry name" value="Uncharacterised protein YqeY/AIM41 PF09424, N-terminal domain"/>
    <property type="match status" value="1"/>
</dbReference>
<evidence type="ECO:0000313" key="2">
    <source>
        <dbReference type="Proteomes" id="UP001500751"/>
    </source>
</evidence>
<organism evidence="1 2">
    <name type="scientific">Catenulispora yoronensis</name>
    <dbReference type="NCBI Taxonomy" id="450799"/>
    <lineage>
        <taxon>Bacteria</taxon>
        <taxon>Bacillati</taxon>
        <taxon>Actinomycetota</taxon>
        <taxon>Actinomycetes</taxon>
        <taxon>Catenulisporales</taxon>
        <taxon>Catenulisporaceae</taxon>
        <taxon>Catenulispora</taxon>
    </lineage>
</organism>